<feature type="domain" description="HTH tetR-type" evidence="5">
    <location>
        <begin position="6"/>
        <end position="66"/>
    </location>
</feature>
<organism evidence="6 7">
    <name type="scientific">Inmirania thermothiophila</name>
    <dbReference type="NCBI Taxonomy" id="1750597"/>
    <lineage>
        <taxon>Bacteria</taxon>
        <taxon>Pseudomonadati</taxon>
        <taxon>Pseudomonadota</taxon>
        <taxon>Gammaproteobacteria</taxon>
        <taxon>Chromatiales</taxon>
        <taxon>Ectothiorhodospiraceae</taxon>
        <taxon>Inmirania</taxon>
    </lineage>
</organism>
<keyword evidence="1" id="KW-0805">Transcription regulation</keyword>
<dbReference type="InterPro" id="IPR036271">
    <property type="entry name" value="Tet_transcr_reg_TetR-rel_C_sf"/>
</dbReference>
<name>A0A3N1YA98_9GAMM</name>
<dbReference type="EMBL" id="RJVI01000001">
    <property type="protein sequence ID" value="ROR34552.1"/>
    <property type="molecule type" value="Genomic_DNA"/>
</dbReference>
<dbReference type="Pfam" id="PF00440">
    <property type="entry name" value="TetR_N"/>
    <property type="match status" value="1"/>
</dbReference>
<evidence type="ECO:0000256" key="1">
    <source>
        <dbReference type="ARBA" id="ARBA00023015"/>
    </source>
</evidence>
<proteinExistence type="predicted"/>
<dbReference type="SUPFAM" id="SSF48498">
    <property type="entry name" value="Tetracyclin repressor-like, C-terminal domain"/>
    <property type="match status" value="1"/>
</dbReference>
<dbReference type="Proteomes" id="UP000276634">
    <property type="component" value="Unassembled WGS sequence"/>
</dbReference>
<dbReference type="Pfam" id="PF16925">
    <property type="entry name" value="TetR_C_13"/>
    <property type="match status" value="1"/>
</dbReference>
<comment type="caution">
    <text evidence="6">The sequence shown here is derived from an EMBL/GenBank/DDBJ whole genome shotgun (WGS) entry which is preliminary data.</text>
</comment>
<dbReference type="PROSITE" id="PS50977">
    <property type="entry name" value="HTH_TETR_2"/>
    <property type="match status" value="1"/>
</dbReference>
<dbReference type="RefSeq" id="WP_123399829.1">
    <property type="nucleotide sequence ID" value="NZ_RJVI01000001.1"/>
</dbReference>
<dbReference type="Gene3D" id="1.10.10.60">
    <property type="entry name" value="Homeodomain-like"/>
    <property type="match status" value="1"/>
</dbReference>
<evidence type="ECO:0000259" key="5">
    <source>
        <dbReference type="PROSITE" id="PS50977"/>
    </source>
</evidence>
<keyword evidence="3" id="KW-0804">Transcription</keyword>
<evidence type="ECO:0000256" key="3">
    <source>
        <dbReference type="ARBA" id="ARBA00023163"/>
    </source>
</evidence>
<reference evidence="6 7" key="1">
    <citation type="submission" date="2018-11" db="EMBL/GenBank/DDBJ databases">
        <title>Genomic Encyclopedia of Type Strains, Phase IV (KMG-IV): sequencing the most valuable type-strain genomes for metagenomic binning, comparative biology and taxonomic classification.</title>
        <authorList>
            <person name="Goeker M."/>
        </authorList>
    </citation>
    <scope>NUCLEOTIDE SEQUENCE [LARGE SCALE GENOMIC DNA]</scope>
    <source>
        <strain evidence="6 7">DSM 100275</strain>
    </source>
</reference>
<dbReference type="PANTHER" id="PTHR47506">
    <property type="entry name" value="TRANSCRIPTIONAL REGULATORY PROTEIN"/>
    <property type="match status" value="1"/>
</dbReference>
<evidence type="ECO:0000313" key="7">
    <source>
        <dbReference type="Proteomes" id="UP000276634"/>
    </source>
</evidence>
<dbReference type="OrthoDB" id="270177at2"/>
<keyword evidence="7" id="KW-1185">Reference proteome</keyword>
<dbReference type="Gene3D" id="1.10.357.10">
    <property type="entry name" value="Tetracycline Repressor, domain 2"/>
    <property type="match status" value="1"/>
</dbReference>
<evidence type="ECO:0000256" key="4">
    <source>
        <dbReference type="PROSITE-ProRule" id="PRU00335"/>
    </source>
</evidence>
<dbReference type="PROSITE" id="PS01081">
    <property type="entry name" value="HTH_TETR_1"/>
    <property type="match status" value="1"/>
</dbReference>
<gene>
    <name evidence="6" type="ORF">EDC57_0450</name>
</gene>
<protein>
    <submittedName>
        <fullName evidence="6">TetR family transcriptional regulator</fullName>
    </submittedName>
</protein>
<dbReference type="SUPFAM" id="SSF46689">
    <property type="entry name" value="Homeodomain-like"/>
    <property type="match status" value="1"/>
</dbReference>
<dbReference type="AlphaFoldDB" id="A0A3N1YA98"/>
<dbReference type="PANTHER" id="PTHR47506:SF10">
    <property type="entry name" value="TRANSCRIPTIONAL REGULATORY PROTEIN"/>
    <property type="match status" value="1"/>
</dbReference>
<dbReference type="InterPro" id="IPR011075">
    <property type="entry name" value="TetR_C"/>
</dbReference>
<dbReference type="InterPro" id="IPR023772">
    <property type="entry name" value="DNA-bd_HTH_TetR-type_CS"/>
</dbReference>
<evidence type="ECO:0000313" key="6">
    <source>
        <dbReference type="EMBL" id="ROR34552.1"/>
    </source>
</evidence>
<accession>A0A3N1YA98</accession>
<keyword evidence="2 4" id="KW-0238">DNA-binding</keyword>
<dbReference type="GO" id="GO:0003677">
    <property type="term" value="F:DNA binding"/>
    <property type="evidence" value="ECO:0007669"/>
    <property type="project" value="UniProtKB-UniRule"/>
</dbReference>
<evidence type="ECO:0000256" key="2">
    <source>
        <dbReference type="ARBA" id="ARBA00023125"/>
    </source>
</evidence>
<feature type="DNA-binding region" description="H-T-H motif" evidence="4">
    <location>
        <begin position="29"/>
        <end position="48"/>
    </location>
</feature>
<dbReference type="InterPro" id="IPR009057">
    <property type="entry name" value="Homeodomain-like_sf"/>
</dbReference>
<sequence>MPRPPQYDRDEVLERAMVQFWRDGFEGSSVQDLVEATGLQRGSLYGAFGDKRGLFLAAVERYLVEHVRRRLGLLRGEGPALARLRAFFADLVAYSCGPGRGRGCMVANTAVEMAPRDEAVGERIRAILGEMEAAFAAVVAEGRAAGEIRADCPAEAQARLLVATLMGLRVLARAGLRRAFLEAVAEGAVAGLATPRR</sequence>
<dbReference type="InterPro" id="IPR001647">
    <property type="entry name" value="HTH_TetR"/>
</dbReference>